<sequence length="223" mass="25386">MLTLYDFDWKLTKGVNWNPHMAKTRELGVKPTAAKLNGDPEYTLPIIIDDSNGVALSESVDIAEYLDKTYLDTSRLLPEGSHALQAAFRDVFYPKVTAWFPFIVPTVAGFVNPATEVFFRDKARRRKEDVWVMGDTPSFADFILAAFIFSSKTIFGPDSTEYKEILEMNDGRSSSKEWRKLRMISKDRHWFKIGGARQKSAANYMVPPSKGQPIVQHTRVKLT</sequence>
<accession>A0A6A4HXY4</accession>
<dbReference type="SUPFAM" id="SSF52833">
    <property type="entry name" value="Thioredoxin-like"/>
    <property type="match status" value="1"/>
</dbReference>
<dbReference type="SUPFAM" id="SSF47616">
    <property type="entry name" value="GST C-terminal domain-like"/>
    <property type="match status" value="1"/>
</dbReference>
<keyword evidence="1" id="KW-0812">Transmembrane</keyword>
<dbReference type="Gene3D" id="3.40.30.10">
    <property type="entry name" value="Glutaredoxin"/>
    <property type="match status" value="1"/>
</dbReference>
<feature type="domain" description="GST N-terminal" evidence="2">
    <location>
        <begin position="1"/>
        <end position="74"/>
    </location>
</feature>
<dbReference type="AlphaFoldDB" id="A0A6A4HXY4"/>
<feature type="transmembrane region" description="Helical" evidence="1">
    <location>
        <begin position="98"/>
        <end position="119"/>
    </location>
</feature>
<evidence type="ECO:0000313" key="4">
    <source>
        <dbReference type="Proteomes" id="UP000799118"/>
    </source>
</evidence>
<organism evidence="3 4">
    <name type="scientific">Gymnopus androsaceus JB14</name>
    <dbReference type="NCBI Taxonomy" id="1447944"/>
    <lineage>
        <taxon>Eukaryota</taxon>
        <taxon>Fungi</taxon>
        <taxon>Dikarya</taxon>
        <taxon>Basidiomycota</taxon>
        <taxon>Agaricomycotina</taxon>
        <taxon>Agaricomycetes</taxon>
        <taxon>Agaricomycetidae</taxon>
        <taxon>Agaricales</taxon>
        <taxon>Marasmiineae</taxon>
        <taxon>Omphalotaceae</taxon>
        <taxon>Gymnopus</taxon>
    </lineage>
</organism>
<proteinExistence type="predicted"/>
<dbReference type="InterPro" id="IPR004045">
    <property type="entry name" value="Glutathione_S-Trfase_N"/>
</dbReference>
<dbReference type="Proteomes" id="UP000799118">
    <property type="component" value="Unassembled WGS sequence"/>
</dbReference>
<dbReference type="OrthoDB" id="4951845at2759"/>
<keyword evidence="4" id="KW-1185">Reference proteome</keyword>
<evidence type="ECO:0000256" key="1">
    <source>
        <dbReference type="SAM" id="Phobius"/>
    </source>
</evidence>
<dbReference type="InterPro" id="IPR036249">
    <property type="entry name" value="Thioredoxin-like_sf"/>
</dbReference>
<gene>
    <name evidence="3" type="ORF">BT96DRAFT_1017539</name>
</gene>
<name>A0A6A4HXY4_9AGAR</name>
<reference evidence="3" key="1">
    <citation type="journal article" date="2019" name="Environ. Microbiol.">
        <title>Fungal ecological strategies reflected in gene transcription - a case study of two litter decomposers.</title>
        <authorList>
            <person name="Barbi F."/>
            <person name="Kohler A."/>
            <person name="Barry K."/>
            <person name="Baskaran P."/>
            <person name="Daum C."/>
            <person name="Fauchery L."/>
            <person name="Ihrmark K."/>
            <person name="Kuo A."/>
            <person name="LaButti K."/>
            <person name="Lipzen A."/>
            <person name="Morin E."/>
            <person name="Grigoriev I.V."/>
            <person name="Henrissat B."/>
            <person name="Lindahl B."/>
            <person name="Martin F."/>
        </authorList>
    </citation>
    <scope>NUCLEOTIDE SEQUENCE</scope>
    <source>
        <strain evidence="3">JB14</strain>
    </source>
</reference>
<dbReference type="Gene3D" id="1.20.1050.10">
    <property type="match status" value="1"/>
</dbReference>
<keyword evidence="1" id="KW-1133">Transmembrane helix</keyword>
<dbReference type="EMBL" id="ML769433">
    <property type="protein sequence ID" value="KAE9402590.1"/>
    <property type="molecule type" value="Genomic_DNA"/>
</dbReference>
<evidence type="ECO:0000259" key="2">
    <source>
        <dbReference type="PROSITE" id="PS50404"/>
    </source>
</evidence>
<dbReference type="Pfam" id="PF13417">
    <property type="entry name" value="GST_N_3"/>
    <property type="match status" value="1"/>
</dbReference>
<dbReference type="InterPro" id="IPR036282">
    <property type="entry name" value="Glutathione-S-Trfase_C_sf"/>
</dbReference>
<dbReference type="PROSITE" id="PS50404">
    <property type="entry name" value="GST_NTER"/>
    <property type="match status" value="1"/>
</dbReference>
<protein>
    <recommendedName>
        <fullName evidence="2">GST N-terminal domain-containing protein</fullName>
    </recommendedName>
</protein>
<dbReference type="InterPro" id="IPR054416">
    <property type="entry name" value="GST_UstS-like_C"/>
</dbReference>
<evidence type="ECO:0000313" key="3">
    <source>
        <dbReference type="EMBL" id="KAE9402590.1"/>
    </source>
</evidence>
<dbReference type="Pfam" id="PF22041">
    <property type="entry name" value="GST_C_7"/>
    <property type="match status" value="1"/>
</dbReference>
<keyword evidence="1" id="KW-0472">Membrane</keyword>